<dbReference type="RefSeq" id="WP_152751140.1">
    <property type="nucleotide sequence ID" value="NZ_CP077610.1"/>
</dbReference>
<accession>A0A5N7IKW6</accession>
<feature type="region of interest" description="Disordered" evidence="1">
    <location>
        <begin position="1"/>
        <end position="67"/>
    </location>
</feature>
<organism evidence="2 3">
    <name type="scientific">Clostridium estertheticum</name>
    <dbReference type="NCBI Taxonomy" id="238834"/>
    <lineage>
        <taxon>Bacteria</taxon>
        <taxon>Bacillati</taxon>
        <taxon>Bacillota</taxon>
        <taxon>Clostridia</taxon>
        <taxon>Eubacteriales</taxon>
        <taxon>Clostridiaceae</taxon>
        <taxon>Clostridium</taxon>
    </lineage>
</organism>
<gene>
    <name evidence="2" type="ORF">E4V82_05735</name>
</gene>
<feature type="compositionally biased region" description="Polar residues" evidence="1">
    <location>
        <begin position="28"/>
        <end position="44"/>
    </location>
</feature>
<evidence type="ECO:0000313" key="3">
    <source>
        <dbReference type="Proteomes" id="UP000342249"/>
    </source>
</evidence>
<name>A0A5N7IKW6_9CLOT</name>
<evidence type="ECO:0000256" key="1">
    <source>
        <dbReference type="SAM" id="MobiDB-lite"/>
    </source>
</evidence>
<dbReference type="Proteomes" id="UP000342249">
    <property type="component" value="Unassembled WGS sequence"/>
</dbReference>
<protein>
    <recommendedName>
        <fullName evidence="4">DUF4025 domain-containing protein</fullName>
    </recommendedName>
</protein>
<dbReference type="EMBL" id="SPSF01000016">
    <property type="protein sequence ID" value="MPQ61613.1"/>
    <property type="molecule type" value="Genomic_DNA"/>
</dbReference>
<evidence type="ECO:0008006" key="4">
    <source>
        <dbReference type="Google" id="ProtNLM"/>
    </source>
</evidence>
<sequence length="67" mass="7515">MNKYNLKETKQSDEQSGDNEEARGASNAKVTQMYNMPNMTSGPSDATEEEKEKLYGRSIANKGINRK</sequence>
<feature type="compositionally biased region" description="Basic and acidic residues" evidence="1">
    <location>
        <begin position="1"/>
        <end position="13"/>
    </location>
</feature>
<comment type="caution">
    <text evidence="2">The sequence shown here is derived from an EMBL/GenBank/DDBJ whole genome shotgun (WGS) entry which is preliminary data.</text>
</comment>
<reference evidence="2 3" key="1">
    <citation type="journal article" date="2019" name="Lett. Appl. Microbiol.">
        <title>A case of 'blown pack' spoilage of vacuum-packaged pork likely associated with Clostridium estertheticum in Canada.</title>
        <authorList>
            <person name="Zhang P."/>
            <person name="Ward P."/>
            <person name="McMullen L.M."/>
            <person name="Yang X."/>
        </authorList>
    </citation>
    <scope>NUCLEOTIDE SEQUENCE [LARGE SCALE GENOMIC DNA]</scope>
    <source>
        <strain evidence="2 3">MA19</strain>
    </source>
</reference>
<dbReference type="AlphaFoldDB" id="A0A5N7IKW6"/>
<evidence type="ECO:0000313" key="2">
    <source>
        <dbReference type="EMBL" id="MPQ61613.1"/>
    </source>
</evidence>
<proteinExistence type="predicted"/>